<proteinExistence type="predicted"/>
<feature type="region of interest" description="Disordered" evidence="1">
    <location>
        <begin position="40"/>
        <end position="131"/>
    </location>
</feature>
<evidence type="ECO:0008006" key="4">
    <source>
        <dbReference type="Google" id="ProtNLM"/>
    </source>
</evidence>
<dbReference type="InterPro" id="IPR046347">
    <property type="entry name" value="bZIP_sf"/>
</dbReference>
<evidence type="ECO:0000313" key="3">
    <source>
        <dbReference type="Proteomes" id="UP000247810"/>
    </source>
</evidence>
<dbReference type="GO" id="GO:0003700">
    <property type="term" value="F:DNA-binding transcription factor activity"/>
    <property type="evidence" value="ECO:0007669"/>
    <property type="project" value="InterPro"/>
</dbReference>
<dbReference type="AlphaFoldDB" id="A0A319D300"/>
<dbReference type="Gene3D" id="1.20.5.170">
    <property type="match status" value="1"/>
</dbReference>
<dbReference type="CDD" id="cd14688">
    <property type="entry name" value="bZIP_YAP"/>
    <property type="match status" value="1"/>
</dbReference>
<gene>
    <name evidence="2" type="ORF">BO71DRAFT_331387</name>
</gene>
<feature type="compositionally biased region" description="Polar residues" evidence="1">
    <location>
        <begin position="215"/>
        <end position="228"/>
    </location>
</feature>
<evidence type="ECO:0000313" key="2">
    <source>
        <dbReference type="EMBL" id="PYH91825.1"/>
    </source>
</evidence>
<reference evidence="2 3" key="1">
    <citation type="submission" date="2018-02" db="EMBL/GenBank/DDBJ databases">
        <title>The genomes of Aspergillus section Nigri reveals drivers in fungal speciation.</title>
        <authorList>
            <consortium name="DOE Joint Genome Institute"/>
            <person name="Vesth T.C."/>
            <person name="Nybo J."/>
            <person name="Theobald S."/>
            <person name="Brandl J."/>
            <person name="Frisvad J.C."/>
            <person name="Nielsen K.F."/>
            <person name="Lyhne E.K."/>
            <person name="Kogle M.E."/>
            <person name="Kuo A."/>
            <person name="Riley R."/>
            <person name="Clum A."/>
            <person name="Nolan M."/>
            <person name="Lipzen A."/>
            <person name="Salamov A."/>
            <person name="Henrissat B."/>
            <person name="Wiebenga A."/>
            <person name="De vries R.P."/>
            <person name="Grigoriev I.V."/>
            <person name="Mortensen U.H."/>
            <person name="Andersen M.R."/>
            <person name="Baker S.E."/>
        </authorList>
    </citation>
    <scope>NUCLEOTIDE SEQUENCE [LARGE SCALE GENOMIC DNA]</scope>
    <source>
        <strain evidence="2 3">CBS 707.79</strain>
    </source>
</reference>
<dbReference type="SUPFAM" id="SSF57959">
    <property type="entry name" value="Leucine zipper domain"/>
    <property type="match status" value="1"/>
</dbReference>
<evidence type="ECO:0000256" key="1">
    <source>
        <dbReference type="SAM" id="MobiDB-lite"/>
    </source>
</evidence>
<protein>
    <recommendedName>
        <fullName evidence="4">BZIP domain-containing protein</fullName>
    </recommendedName>
</protein>
<accession>A0A319D300</accession>
<feature type="region of interest" description="Disordered" evidence="1">
    <location>
        <begin position="207"/>
        <end position="242"/>
    </location>
</feature>
<organism evidence="2 3">
    <name type="scientific">Aspergillus ellipticus CBS 707.79</name>
    <dbReference type="NCBI Taxonomy" id="1448320"/>
    <lineage>
        <taxon>Eukaryota</taxon>
        <taxon>Fungi</taxon>
        <taxon>Dikarya</taxon>
        <taxon>Ascomycota</taxon>
        <taxon>Pezizomycotina</taxon>
        <taxon>Eurotiomycetes</taxon>
        <taxon>Eurotiomycetidae</taxon>
        <taxon>Eurotiales</taxon>
        <taxon>Aspergillaceae</taxon>
        <taxon>Aspergillus</taxon>
        <taxon>Aspergillus subgen. Circumdati</taxon>
    </lineage>
</organism>
<dbReference type="EMBL" id="KZ825933">
    <property type="protein sequence ID" value="PYH91825.1"/>
    <property type="molecule type" value="Genomic_DNA"/>
</dbReference>
<dbReference type="PANTHER" id="PTHR40618">
    <property type="entry name" value="B-ZIP TRANSCRIPTION FACTOR (EUROFUNG)-RELATED"/>
    <property type="match status" value="1"/>
</dbReference>
<dbReference type="Proteomes" id="UP000247810">
    <property type="component" value="Unassembled WGS sequence"/>
</dbReference>
<dbReference type="OrthoDB" id="3555317at2759"/>
<keyword evidence="3" id="KW-1185">Reference proteome</keyword>
<sequence>MDPDTALVPWESINEHFFGSQYTPSDSATPQITSLLSACSYPMPQQLRQPQGKPRHSQPQLLGGLVVNNPPYENGRNMQASQPPQPQQPATKLPKRPRSDVPPPAGSSANKRGRPRKIVEGPMAEDPEERRRRQIRLAQRAYRSRKEASVSLLKTRISELETVVEKMSTAVLSFSDELVHSGMLASNAIMAEHLRDTVQTCLTLAREASKDSDQESATVSPPQTQETSPFLGHESHGQTPPLVELEDSLPSSFESNVHLNFGGLHEMHQGSSMQFFEPLENSEMDLTVFADKLHMACVRQGCLALNDDSISLERLQKHFYLTLQIMDRKSIAAYFQMALSTKQSRKNLEQGGVVPFFSLGGAGTHYPRSLLKSRTANSTFPPRVHWVSPQSLASLPQIIQELFQGEWFEMSDLEEYIREKNVHLLTYAPMNFAQQHSSSGVAVDAARLIQTLTAKAICLGWTPGFRRGDVEDAVRSCLWT</sequence>
<name>A0A319D300_9EURO</name>
<dbReference type="PANTHER" id="PTHR40618:SF1">
    <property type="entry name" value="B-ZIP TRANSCRIPTION FACTOR (EUROFUNG)"/>
    <property type="match status" value="1"/>
</dbReference>
<dbReference type="VEuPathDB" id="FungiDB:BO71DRAFT_331387"/>